<comment type="similarity">
    <text evidence="2 5">Belongs to the MET18/MMS19 family.</text>
</comment>
<dbReference type="SUPFAM" id="SSF48371">
    <property type="entry name" value="ARM repeat"/>
    <property type="match status" value="1"/>
</dbReference>
<dbReference type="GO" id="GO:0005634">
    <property type="term" value="C:nucleus"/>
    <property type="evidence" value="ECO:0007669"/>
    <property type="project" value="UniProtKB-SubCell"/>
</dbReference>
<dbReference type="GO" id="GO:0016226">
    <property type="term" value="P:iron-sulfur cluster assembly"/>
    <property type="evidence" value="ECO:0007669"/>
    <property type="project" value="UniProtKB-UniRule"/>
</dbReference>
<evidence type="ECO:0000256" key="1">
    <source>
        <dbReference type="ARBA" id="ARBA00004123"/>
    </source>
</evidence>
<dbReference type="GO" id="GO:0051604">
    <property type="term" value="P:protein maturation"/>
    <property type="evidence" value="ECO:0007669"/>
    <property type="project" value="UniProtKB-UniRule"/>
</dbReference>
<dbReference type="InterPro" id="IPR039920">
    <property type="entry name" value="MMS19"/>
</dbReference>
<dbReference type="InterPro" id="IPR024687">
    <property type="entry name" value="MMS19_C"/>
</dbReference>
<reference evidence="9" key="1">
    <citation type="submission" date="2015-07" db="EMBL/GenBank/DDBJ databases">
        <title>Transcriptome Assembly of Anthurium amnicola.</title>
        <authorList>
            <person name="Suzuki J."/>
        </authorList>
    </citation>
    <scope>NUCLEOTIDE SEQUENCE</scope>
</reference>
<keyword evidence="3" id="KW-0677">Repeat</keyword>
<evidence type="ECO:0000259" key="7">
    <source>
        <dbReference type="Pfam" id="PF14500"/>
    </source>
</evidence>
<dbReference type="PANTHER" id="PTHR12891">
    <property type="entry name" value="DNA REPAIR/TRANSCRIPTION PROTEIN MET18/MMS19"/>
    <property type="match status" value="1"/>
</dbReference>
<keyword evidence="4 5" id="KW-0539">Nucleus</keyword>
<evidence type="ECO:0000259" key="6">
    <source>
        <dbReference type="Pfam" id="PF12460"/>
    </source>
</evidence>
<feature type="domain" description="MMS19 C-terminal" evidence="6">
    <location>
        <begin position="704"/>
        <end position="1100"/>
    </location>
</feature>
<protein>
    <recommendedName>
        <fullName evidence="5">MMS19 nucleotide excision repair protein</fullName>
    </recommendedName>
</protein>
<dbReference type="GO" id="GO:0097361">
    <property type="term" value="C:cytosolic [4Fe-4S] assembly targeting complex"/>
    <property type="evidence" value="ECO:0007669"/>
    <property type="project" value="UniProtKB-UniRule"/>
</dbReference>
<dbReference type="EMBL" id="GDJX01025295">
    <property type="protein sequence ID" value="JAT42641.1"/>
    <property type="molecule type" value="Transcribed_RNA"/>
</dbReference>
<evidence type="ECO:0000313" key="8">
    <source>
        <dbReference type="EMBL" id="JAT42641.1"/>
    </source>
</evidence>
<evidence type="ECO:0000256" key="4">
    <source>
        <dbReference type="ARBA" id="ARBA00023242"/>
    </source>
</evidence>
<sequence>MAKAISWIRHVEAFVDSSHPSEQQNASLNAIAELVKNDLLSIEGLVRELELYLTTTDNIIRARGILLLAEILAQLLSKPLDIASIHFLIGFFTSRLADWQALRGALVGCLALLRRKSDVGMVAGNDARLLAQSFLQNIQVQSLAFHDRKQCFELLQCLLEVYPEDVATLGENLVHGICEAIDEEKDPRCLVHSFQLVETLARLFPDPSGPVASYARELFDVLSCYFPVYFIHPKIDDFGIQREDLSQALMHAFCSTPFFGQFSIPLLLDKLSSSLPLAKLDSLKYLGSCIVCYGANRMSQHAKPVWLSLKDVIFNFPQEPFTSVSESIGDSESQSYQIGREALNCLRTAISLFNNSDGDFFASLIIEDEDVEIAFSSVTCEESYEGMSIESQHKLIAVGSVLCELVKVSSSCCNRVIKRFFPLLMGTLGIPVNGSSSFCDTTVDRRVNFRALYLSVELVSSCRDLAVSAQDHSSELVVHDEWCSLLQSFSTPLAHALGLLVKCSISGAANEKIGVRGLSCGVKGLQMLATFPKGSLQLSKALYDGILMRFMTILTGSFGDNSLWKLALEALLQIGMFIEKYHDSEKQTSYVNIVVEKILTLHQLVDSAMPLELTLEAVYSIGTTTTEFMMRAIQEVEKAIFSSFLDIFFEGEIKARKTIVQLLDFYSGQVLAWCKTTGHFEEVGMHFVLFIWNQMERDADFKIGLEEKAIHDAIMMTMKLIVAGCGVEHQAMIVQKAYRIFLSNKSFPLEELKFSSIKVEGFKLAPDIASLSSKDELFISLFASVLIALSPETLIPDAILTLKMLMLFLLKGYVPAAQALGSLVNKWSSHAITKQTSSVLEDALKLVVEKGLLEIIDGLLKEHLLDVGQACATDAFFNNRQILIHALVGVSWIGKGLLMRGHEEMEEVMMLILKCLLSADTMKPVHFEENLGNGNKEDMRLLVARCAADALHVLLSDSKDCLNRMFHATLRPLYKQRFFSSVMPTLLSAIKSCKSPITRSSLYRAFGHVIADTPLAAVITEAKKVIPFLLDAISVLSLDNLNKDLIYSLLLVLSGMVMDEKGRETIIESAHTVINHVMGLISYPHMMLVRETAVQCLFAMSELPHARIYPLRPQVLRAVSRALDDPKRPVRLEAVKCRQAWASIASRSLHY</sequence>
<evidence type="ECO:0000256" key="5">
    <source>
        <dbReference type="RuleBase" id="RU367072"/>
    </source>
</evidence>
<dbReference type="AlphaFoldDB" id="A0A1D1Z4H7"/>
<dbReference type="Pfam" id="PF14500">
    <property type="entry name" value="MMS19_N"/>
    <property type="match status" value="1"/>
</dbReference>
<accession>A0A1D1Z4H7</accession>
<comment type="subcellular location">
    <subcellularLocation>
        <location evidence="1 5">Nucleus</location>
    </subcellularLocation>
</comment>
<feature type="domain" description="MMS19 N-terminal" evidence="7">
    <location>
        <begin position="46"/>
        <end position="315"/>
    </location>
</feature>
<dbReference type="EMBL" id="GDJX01006177">
    <property type="protein sequence ID" value="JAT61759.1"/>
    <property type="molecule type" value="Transcribed_RNA"/>
</dbReference>
<evidence type="ECO:0000256" key="2">
    <source>
        <dbReference type="ARBA" id="ARBA00009340"/>
    </source>
</evidence>
<evidence type="ECO:0000256" key="3">
    <source>
        <dbReference type="ARBA" id="ARBA00022737"/>
    </source>
</evidence>
<dbReference type="InterPro" id="IPR016024">
    <property type="entry name" value="ARM-type_fold"/>
</dbReference>
<dbReference type="Gene3D" id="1.25.10.10">
    <property type="entry name" value="Leucine-rich Repeat Variant"/>
    <property type="match status" value="1"/>
</dbReference>
<evidence type="ECO:0000313" key="9">
    <source>
        <dbReference type="EMBL" id="JAT61759.1"/>
    </source>
</evidence>
<dbReference type="GO" id="GO:0006281">
    <property type="term" value="P:DNA repair"/>
    <property type="evidence" value="ECO:0007669"/>
    <property type="project" value="UniProtKB-UniRule"/>
</dbReference>
<gene>
    <name evidence="9" type="primary">mms19_5</name>
    <name evidence="8" type="synonym">mms19_2</name>
    <name evidence="8" type="ORF">g.93774</name>
    <name evidence="9" type="ORF">g.93776</name>
</gene>
<dbReference type="PANTHER" id="PTHR12891:SF0">
    <property type="entry name" value="MMS19 NUCLEOTIDE EXCISION REPAIR PROTEIN HOMOLOG"/>
    <property type="match status" value="1"/>
</dbReference>
<name>A0A1D1Z4H7_9ARAE</name>
<keyword evidence="5" id="KW-0234">DNA repair</keyword>
<dbReference type="Pfam" id="PF12460">
    <property type="entry name" value="MMS19_C"/>
    <property type="match status" value="1"/>
</dbReference>
<keyword evidence="5" id="KW-0227">DNA damage</keyword>
<organism evidence="9">
    <name type="scientific">Anthurium amnicola</name>
    <dbReference type="NCBI Taxonomy" id="1678845"/>
    <lineage>
        <taxon>Eukaryota</taxon>
        <taxon>Viridiplantae</taxon>
        <taxon>Streptophyta</taxon>
        <taxon>Embryophyta</taxon>
        <taxon>Tracheophyta</taxon>
        <taxon>Spermatophyta</taxon>
        <taxon>Magnoliopsida</taxon>
        <taxon>Liliopsida</taxon>
        <taxon>Araceae</taxon>
        <taxon>Pothoideae</taxon>
        <taxon>Potheae</taxon>
        <taxon>Anthurium</taxon>
    </lineage>
</organism>
<dbReference type="InterPro" id="IPR029240">
    <property type="entry name" value="MMS19_N"/>
</dbReference>
<comment type="function">
    <text evidence="5">Key component of the cytosolic iron-sulfur protein assembly (CIA) complex, a multiprotein complex that mediates the incorporation of iron-sulfur cluster into apoproteins specifically involved in DNA metabolism and genomic integrity. In the CIA complex, MMS19 acts as an adapter between early-acting CIA components and a subset of cellular target iron-sulfur proteins.</text>
</comment>
<dbReference type="InterPro" id="IPR011989">
    <property type="entry name" value="ARM-like"/>
</dbReference>
<proteinExistence type="inferred from homology"/>